<dbReference type="Gene3D" id="3.30.470.20">
    <property type="entry name" value="ATP-grasp fold, B domain"/>
    <property type="match status" value="1"/>
</dbReference>
<dbReference type="Proteomes" id="UP000603715">
    <property type="component" value="Unassembled WGS sequence"/>
</dbReference>
<evidence type="ECO:0000313" key="3">
    <source>
        <dbReference type="Proteomes" id="UP000603715"/>
    </source>
</evidence>
<organism evidence="2 4">
    <name type="scientific">Chryseobacterium muglaense</name>
    <dbReference type="NCBI Taxonomy" id="2893752"/>
    <lineage>
        <taxon>Bacteria</taxon>
        <taxon>Pseudomonadati</taxon>
        <taxon>Bacteroidota</taxon>
        <taxon>Flavobacteriia</taxon>
        <taxon>Flavobacteriales</taxon>
        <taxon>Weeksellaceae</taxon>
        <taxon>Chryseobacterium group</taxon>
        <taxon>Chryseobacterium</taxon>
    </lineage>
</organism>
<reference evidence="1" key="3">
    <citation type="submission" date="2024-05" db="EMBL/GenBank/DDBJ databases">
        <title>Description of novel Chryseobacterium sp. strain C-2.</title>
        <authorList>
            <person name="Saticioglu I.B."/>
        </authorList>
    </citation>
    <scope>NUCLEOTIDE SEQUENCE</scope>
    <source>
        <strain evidence="1">C-2</strain>
    </source>
</reference>
<dbReference type="Proteomes" id="UP001107960">
    <property type="component" value="Unassembled WGS sequence"/>
</dbReference>
<reference evidence="2" key="1">
    <citation type="submission" date="2021-11" db="EMBL/GenBank/DDBJ databases">
        <title>Description of novel Chryseobacterium species.</title>
        <authorList>
            <person name="Saticioglu I.B."/>
            <person name="Ay H."/>
            <person name="Altun S."/>
            <person name="Duman M."/>
        </authorList>
    </citation>
    <scope>NUCLEOTIDE SEQUENCE</scope>
    <source>
        <strain evidence="2">C-39</strain>
    </source>
</reference>
<evidence type="ECO:0000313" key="4">
    <source>
        <dbReference type="Proteomes" id="UP001107960"/>
    </source>
</evidence>
<accession>A0A9Q3UWX3</accession>
<dbReference type="EMBL" id="JACXXP010000016">
    <property type="protein sequence ID" value="MBD3905556.1"/>
    <property type="molecule type" value="Genomic_DNA"/>
</dbReference>
<dbReference type="RefSeq" id="WP_191180042.1">
    <property type="nucleotide sequence ID" value="NZ_JACXXP010000016.1"/>
</dbReference>
<dbReference type="AlphaFoldDB" id="A0A9Q3UWX3"/>
<evidence type="ECO:0008006" key="5">
    <source>
        <dbReference type="Google" id="ProtNLM"/>
    </source>
</evidence>
<comment type="caution">
    <text evidence="2">The sequence shown here is derived from an EMBL/GenBank/DDBJ whole genome shotgun (WGS) entry which is preliminary data.</text>
</comment>
<evidence type="ECO:0000313" key="2">
    <source>
        <dbReference type="EMBL" id="MCC9034966.1"/>
    </source>
</evidence>
<protein>
    <recommendedName>
        <fullName evidence="5">ATP-GRASP peptide maturase, grasp-with-spasm system</fullName>
    </recommendedName>
</protein>
<gene>
    <name evidence="1" type="ORF">IEW27_13280</name>
    <name evidence="2" type="ORF">LNP80_11995</name>
</gene>
<keyword evidence="3" id="KW-1185">Reference proteome</keyword>
<proteinExistence type="predicted"/>
<dbReference type="EMBL" id="JAJJML010000001">
    <property type="protein sequence ID" value="MCC9034966.1"/>
    <property type="molecule type" value="Genomic_DNA"/>
</dbReference>
<dbReference type="SUPFAM" id="SSF56059">
    <property type="entry name" value="Glutathione synthetase ATP-binding domain-like"/>
    <property type="match status" value="1"/>
</dbReference>
<evidence type="ECO:0000313" key="1">
    <source>
        <dbReference type="EMBL" id="MBD3905556.1"/>
    </source>
</evidence>
<reference evidence="3" key="2">
    <citation type="submission" date="2023-07" db="EMBL/GenBank/DDBJ databases">
        <title>Description of novel Chryseobacterium sp. strain C-2.</title>
        <authorList>
            <person name="Saticioglu I.B."/>
        </authorList>
    </citation>
    <scope>NUCLEOTIDE SEQUENCE [LARGE SCALE GENOMIC DNA]</scope>
    <source>
        <strain evidence="3">C-2</strain>
    </source>
</reference>
<sequence length="308" mass="36008">MILIISADDDTMTDAICAWLSFLNKKFVRLSENQLITAVVFDFKADVFKIDINGLRYDLKGFQSVFYRNGSLMYNGFKAEIDSHLKEFFNSELKSLTHFIYYYLEKSGAKIYGNIINREVNKLEVLHIAQTLGFEIPDTYVISQLMDGSILNASENYITKSISEVKPIFYENDLYLNYTKEINLKYLNTKNENIIPSLIQNRIDKIYEVRVFFFEKTIWAIATFEFSDDIDGRNIIEGAKKYLPLKLPKDINRKIRTLAKILRLKCGTIDMLKNEKDFYFLEINPLGQFHPVSHYGNYQIEKYIADLL</sequence>
<name>A0A9Q3UWX3_9FLAO</name>